<reference evidence="5" key="2">
    <citation type="submission" date="2011-08" db="EMBL/GenBank/DDBJ databases">
        <authorList>
            <person name="Hoffman M."/>
            <person name="Strain E.A."/>
            <person name="Brown E."/>
            <person name="Allard M.W."/>
        </authorList>
    </citation>
    <scope>NUCLEOTIDE SEQUENCE</scope>
    <source>
        <strain evidence="5">CIP 102891</strain>
    </source>
</reference>
<dbReference type="Gene3D" id="3.40.50.880">
    <property type="match status" value="1"/>
</dbReference>
<dbReference type="Gene3D" id="1.10.10.60">
    <property type="entry name" value="Homeodomain-like"/>
    <property type="match status" value="1"/>
</dbReference>
<reference evidence="4 7" key="1">
    <citation type="submission" date="2009-10" db="EMBL/GenBank/DDBJ databases">
        <authorList>
            <consortium name="Los Alamos National Laboratory (LANL)"/>
            <consortium name="National Microbial Pathogen Data Resource (NMPDR)"/>
            <person name="Munk A.C."/>
            <person name="Chertkov O."/>
            <person name="Tapia R."/>
            <person name="Green L."/>
            <person name="Rogers Y."/>
            <person name="Detter J.C."/>
            <person name="Bruce D."/>
            <person name="Brettin T.S."/>
            <person name="Colwell R.R."/>
            <person name="Huq A."/>
            <person name="Grim C.J."/>
            <person name="Hasan N.A."/>
            <person name="Bartels D."/>
            <person name="Vonstein V."/>
        </authorList>
    </citation>
    <scope>NUCLEOTIDE SEQUENCE [LARGE SCALE GENOMIC DNA]</scope>
    <source>
        <strain evidence="4 7">CIP 102891</strain>
    </source>
</reference>
<dbReference type="OrthoDB" id="9803764at2"/>
<dbReference type="AlphaFoldDB" id="C9QES7"/>
<dbReference type="RefSeq" id="WP_004412619.1">
    <property type="nucleotide sequence ID" value="NZ_ACZV01000004.1"/>
</dbReference>
<dbReference type="PANTHER" id="PTHR43130:SF3">
    <property type="entry name" value="HTH-TYPE TRANSCRIPTIONAL REGULATOR RV1931C"/>
    <property type="match status" value="1"/>
</dbReference>
<dbReference type="Proteomes" id="UP000003515">
    <property type="component" value="Unassembled WGS sequence"/>
</dbReference>
<dbReference type="PANTHER" id="PTHR43130">
    <property type="entry name" value="ARAC-FAMILY TRANSCRIPTIONAL REGULATOR"/>
    <property type="match status" value="1"/>
</dbReference>
<dbReference type="SUPFAM" id="SSF46689">
    <property type="entry name" value="Homeodomain-like"/>
    <property type="match status" value="2"/>
</dbReference>
<dbReference type="eggNOG" id="COG4977">
    <property type="taxonomic scope" value="Bacteria"/>
</dbReference>
<evidence type="ECO:0000259" key="3">
    <source>
        <dbReference type="PROSITE" id="PS01124"/>
    </source>
</evidence>
<keyword evidence="7" id="KW-1185">Reference proteome</keyword>
<accession>C9QES7</accession>
<dbReference type="SMART" id="SM00342">
    <property type="entry name" value="HTH_ARAC"/>
    <property type="match status" value="1"/>
</dbReference>
<dbReference type="EMBL" id="AFWH01000018">
    <property type="protein sequence ID" value="EGU51334.1"/>
    <property type="molecule type" value="Genomic_DNA"/>
</dbReference>
<sequence>MNRVAILAHSHVTLFEMSCAVELFALPRPEFEDWYQTDVINMENKPISTTGNIVLTTQYTDSLEKYDTLIIPGWPTWDYPIPDIIEREVSNFVSAGKRLLTLCSGAFLPAKLGLLDGKVATTHWMYEKAFREQFPQIRYQSDVLYVFDGSIGCSAGSASALDLGLAVIRQDYGYAIANQVAKRLVVSAHRQGGQTQFVETPILEIPNQFSDALDWANQNLDKSISVDALANKANMSRRTFDRKFRASFDLSPKEWLIQQRVERAKGLLENNSTSIERLANQAGFENATTMRHHFRRLIGISPHQYRNQFNNK</sequence>
<dbReference type="InterPro" id="IPR002818">
    <property type="entry name" value="DJ-1/PfpI"/>
</dbReference>
<dbReference type="EMBL" id="ACZV01000004">
    <property type="protein sequence ID" value="EEX94637.1"/>
    <property type="molecule type" value="Genomic_DNA"/>
</dbReference>
<comment type="caution">
    <text evidence="5">The sequence shown here is derived from an EMBL/GenBank/DDBJ whole genome shotgun (WGS) entry which is preliminary data.</text>
</comment>
<dbReference type="Proteomes" id="UP000002817">
    <property type="component" value="Unassembled WGS sequence"/>
</dbReference>
<dbReference type="SUPFAM" id="SSF52317">
    <property type="entry name" value="Class I glutamine amidotransferase-like"/>
    <property type="match status" value="1"/>
</dbReference>
<organism evidence="5 6">
    <name type="scientific">Vibrio orientalis CIP 102891 = ATCC 33934</name>
    <dbReference type="NCBI Taxonomy" id="675816"/>
    <lineage>
        <taxon>Bacteria</taxon>
        <taxon>Pseudomonadati</taxon>
        <taxon>Pseudomonadota</taxon>
        <taxon>Gammaproteobacteria</taxon>
        <taxon>Vibrionales</taxon>
        <taxon>Vibrionaceae</taxon>
        <taxon>Vibrio</taxon>
        <taxon>Vibrio oreintalis group</taxon>
    </lineage>
</organism>
<dbReference type="STRING" id="675816.VIA_001797"/>
<evidence type="ECO:0000313" key="6">
    <source>
        <dbReference type="Proteomes" id="UP000002817"/>
    </source>
</evidence>
<dbReference type="InterPro" id="IPR009057">
    <property type="entry name" value="Homeodomain-like_sf"/>
</dbReference>
<dbReference type="PROSITE" id="PS01124">
    <property type="entry name" value="HTH_ARAC_FAMILY_2"/>
    <property type="match status" value="1"/>
</dbReference>
<reference evidence="5 6" key="3">
    <citation type="journal article" date="2012" name="Int. J. Syst. Evol. Microbiol.">
        <title>Vibrio caribbeanicus sp. nov., isolated from the marine sponge Scleritoderma cyanea.</title>
        <authorList>
            <person name="Hoffmann M."/>
            <person name="Monday S.R."/>
            <person name="Allard M.W."/>
            <person name="Strain E.A."/>
            <person name="Whittaker P."/>
            <person name="Naum M."/>
            <person name="McCarthy P.J."/>
            <person name="Lopez J.V."/>
            <person name="Fischer M."/>
            <person name="Brown E.W."/>
        </authorList>
    </citation>
    <scope>NUCLEOTIDE SEQUENCE [LARGE SCALE GENOMIC DNA]</scope>
    <source>
        <strain evidence="5">CIP 102891</strain>
        <strain evidence="6">CIP 102891 / ATCC 33934</strain>
    </source>
</reference>
<name>C9QES7_VIBOR</name>
<dbReference type="InterPro" id="IPR018060">
    <property type="entry name" value="HTH_AraC"/>
</dbReference>
<evidence type="ECO:0000313" key="4">
    <source>
        <dbReference type="EMBL" id="EEX94637.1"/>
    </source>
</evidence>
<dbReference type="PATRIC" id="fig|675816.5.peg.1506"/>
<dbReference type="InterPro" id="IPR029062">
    <property type="entry name" value="Class_I_gatase-like"/>
</dbReference>
<keyword evidence="1" id="KW-0805">Transcription regulation</keyword>
<protein>
    <submittedName>
        <fullName evidence="4 5">Transcriptional regulator</fullName>
    </submittedName>
</protein>
<dbReference type="Pfam" id="PF12833">
    <property type="entry name" value="HTH_18"/>
    <property type="match status" value="1"/>
</dbReference>
<dbReference type="GO" id="GO:0043565">
    <property type="term" value="F:sequence-specific DNA binding"/>
    <property type="evidence" value="ECO:0007669"/>
    <property type="project" value="InterPro"/>
</dbReference>
<dbReference type="Pfam" id="PF01965">
    <property type="entry name" value="DJ-1_PfpI"/>
    <property type="match status" value="1"/>
</dbReference>
<feature type="domain" description="HTH araC/xylS-type" evidence="3">
    <location>
        <begin position="210"/>
        <end position="308"/>
    </location>
</feature>
<evidence type="ECO:0000256" key="2">
    <source>
        <dbReference type="ARBA" id="ARBA00023163"/>
    </source>
</evidence>
<proteinExistence type="predicted"/>
<dbReference type="GO" id="GO:0003700">
    <property type="term" value="F:DNA-binding transcription factor activity"/>
    <property type="evidence" value="ECO:0007669"/>
    <property type="project" value="InterPro"/>
</dbReference>
<evidence type="ECO:0000313" key="5">
    <source>
        <dbReference type="EMBL" id="EGU51334.1"/>
    </source>
</evidence>
<evidence type="ECO:0000256" key="1">
    <source>
        <dbReference type="ARBA" id="ARBA00023015"/>
    </source>
</evidence>
<gene>
    <name evidence="4" type="ORF">VIA_001797</name>
    <name evidence="5" type="ORF">VIOR3934_20716</name>
</gene>
<dbReference type="CDD" id="cd03137">
    <property type="entry name" value="GATase1_AraC_1"/>
    <property type="match status" value="1"/>
</dbReference>
<dbReference type="InterPro" id="IPR052158">
    <property type="entry name" value="INH-QAR"/>
</dbReference>
<keyword evidence="2" id="KW-0804">Transcription</keyword>
<evidence type="ECO:0000313" key="7">
    <source>
        <dbReference type="Proteomes" id="UP000003515"/>
    </source>
</evidence>